<reference evidence="2" key="1">
    <citation type="submission" date="2020-05" db="EMBL/GenBank/DDBJ databases">
        <authorList>
            <person name="Chiriac C."/>
            <person name="Salcher M."/>
            <person name="Ghai R."/>
            <person name="Kavagutti S V."/>
        </authorList>
    </citation>
    <scope>NUCLEOTIDE SEQUENCE</scope>
</reference>
<gene>
    <name evidence="2" type="ORF">UFOPK1399_00421</name>
</gene>
<feature type="transmembrane region" description="Helical" evidence="1">
    <location>
        <begin position="66"/>
        <end position="85"/>
    </location>
</feature>
<keyword evidence="1" id="KW-1133">Transmembrane helix</keyword>
<evidence type="ECO:0000256" key="1">
    <source>
        <dbReference type="SAM" id="Phobius"/>
    </source>
</evidence>
<dbReference type="AlphaFoldDB" id="A0A6J6AXP7"/>
<keyword evidence="1" id="KW-0812">Transmembrane</keyword>
<protein>
    <submittedName>
        <fullName evidence="2">Unannotated protein</fullName>
    </submittedName>
</protein>
<keyword evidence="1" id="KW-0472">Membrane</keyword>
<evidence type="ECO:0000313" key="2">
    <source>
        <dbReference type="EMBL" id="CAB4531501.1"/>
    </source>
</evidence>
<dbReference type="Gene3D" id="3.60.10.10">
    <property type="entry name" value="Endonuclease/exonuclease/phosphatase"/>
    <property type="match status" value="1"/>
</dbReference>
<proteinExistence type="predicted"/>
<name>A0A6J6AXP7_9ZZZZ</name>
<accession>A0A6J6AXP7</accession>
<organism evidence="2">
    <name type="scientific">freshwater metagenome</name>
    <dbReference type="NCBI Taxonomy" id="449393"/>
    <lineage>
        <taxon>unclassified sequences</taxon>
        <taxon>metagenomes</taxon>
        <taxon>ecological metagenomes</taxon>
    </lineage>
</organism>
<dbReference type="InterPro" id="IPR036691">
    <property type="entry name" value="Endo/exonu/phosph_ase_sf"/>
</dbReference>
<sequence>MGNDFGFTDRLDYIFVKNGVQVETSKIIGKQPPYGTDHAGVVTSLKITADGSFISPALEEHNRFPITFWKGVGLLALALVTWRIVRRIRR</sequence>
<dbReference type="EMBL" id="CAEZSD010000034">
    <property type="protein sequence ID" value="CAB4531501.1"/>
    <property type="molecule type" value="Genomic_DNA"/>
</dbReference>